<dbReference type="InterPro" id="IPR051203">
    <property type="entry name" value="Polysaccharide_Synthase-Rel"/>
</dbReference>
<dbReference type="SUPFAM" id="SSF51735">
    <property type="entry name" value="NAD(P)-binding Rossmann-fold domains"/>
    <property type="match status" value="1"/>
</dbReference>
<evidence type="ECO:0000313" key="3">
    <source>
        <dbReference type="EMBL" id="PKY72986.1"/>
    </source>
</evidence>
<proteinExistence type="inferred from homology"/>
<dbReference type="Gene3D" id="3.40.50.720">
    <property type="entry name" value="NAD(P)-binding Rossmann-like Domain"/>
    <property type="match status" value="1"/>
</dbReference>
<evidence type="ECO:0000256" key="1">
    <source>
        <dbReference type="ARBA" id="ARBA00007430"/>
    </source>
</evidence>
<comment type="caution">
    <text evidence="3">The sequence shown here is derived from an EMBL/GenBank/DDBJ whole genome shotgun (WGS) entry which is preliminary data.</text>
</comment>
<gene>
    <name evidence="3" type="ORF">CYJ19_03110</name>
</gene>
<dbReference type="STRING" id="33007.HMPREF3198_01604"/>
<dbReference type="Proteomes" id="UP000235122">
    <property type="component" value="Unassembled WGS sequence"/>
</dbReference>
<protein>
    <submittedName>
        <fullName evidence="3">Polysaccharide biosynthesis protein</fullName>
    </submittedName>
</protein>
<sequence length="330" mass="35761">MIAAGLPPEIARRLDAELSKLTGRARSQAPDLSYLRGKRVLVTGAGGSIGSELARQLWHAQLEELVLLDRDESALHALQLQLEGRALMTSDELALCSIRDLDALENIFAAHRPQIVFHAAALKHLPLLEKFPAEAYKTNTLGTANVLQASRHAERLVNISTDKAAAPSSALGKSKYLAERLTAAYGKGKAYASVRFGNLLASRGSVVHSLYHQIVRERPVTITHPQAKRYLMTISEACSLLLEAARLGRDGQVLAMRMGNQVGVLELARTLMDILGREAPVEYTGLREGEKLSEQLFSPTEQPVAGPCPNLLSCQVPPLLPDQLSGLSTS</sequence>
<dbReference type="PANTHER" id="PTHR43318:SF1">
    <property type="entry name" value="POLYSACCHARIDE BIOSYNTHESIS PROTEIN EPSC-RELATED"/>
    <property type="match status" value="1"/>
</dbReference>
<dbReference type="Pfam" id="PF02719">
    <property type="entry name" value="Polysacc_synt_2"/>
    <property type="match status" value="1"/>
</dbReference>
<evidence type="ECO:0000313" key="4">
    <source>
        <dbReference type="Proteomes" id="UP000235122"/>
    </source>
</evidence>
<feature type="domain" description="Polysaccharide biosynthesis protein CapD-like" evidence="2">
    <location>
        <begin position="40"/>
        <end position="303"/>
    </location>
</feature>
<dbReference type="AlphaFoldDB" id="A0A2I1IPC9"/>
<accession>A0A2I1IPC9</accession>
<dbReference type="PANTHER" id="PTHR43318">
    <property type="entry name" value="UDP-N-ACETYLGLUCOSAMINE 4,6-DEHYDRATASE"/>
    <property type="match status" value="1"/>
</dbReference>
<reference evidence="3 4" key="1">
    <citation type="submission" date="2017-12" db="EMBL/GenBank/DDBJ databases">
        <title>Phylogenetic diversity of female urinary microbiome.</title>
        <authorList>
            <person name="Thomas-White K."/>
            <person name="Wolfe A.J."/>
        </authorList>
    </citation>
    <scope>NUCLEOTIDE SEQUENCE [LARGE SCALE GENOMIC DNA]</scope>
    <source>
        <strain evidence="3 4">UMB0402</strain>
    </source>
</reference>
<dbReference type="EMBL" id="PKKO01000002">
    <property type="protein sequence ID" value="PKY72986.1"/>
    <property type="molecule type" value="Genomic_DNA"/>
</dbReference>
<name>A0A2I1IPC9_9ACTO</name>
<comment type="similarity">
    <text evidence="1">Belongs to the polysaccharide synthase family.</text>
</comment>
<organism evidence="3 4">
    <name type="scientific">Winkia neuii</name>
    <dbReference type="NCBI Taxonomy" id="33007"/>
    <lineage>
        <taxon>Bacteria</taxon>
        <taxon>Bacillati</taxon>
        <taxon>Actinomycetota</taxon>
        <taxon>Actinomycetes</taxon>
        <taxon>Actinomycetales</taxon>
        <taxon>Actinomycetaceae</taxon>
        <taxon>Winkia</taxon>
    </lineage>
</organism>
<dbReference type="InterPro" id="IPR036291">
    <property type="entry name" value="NAD(P)-bd_dom_sf"/>
</dbReference>
<evidence type="ECO:0000259" key="2">
    <source>
        <dbReference type="Pfam" id="PF02719"/>
    </source>
</evidence>
<keyword evidence="4" id="KW-1185">Reference proteome</keyword>
<dbReference type="RefSeq" id="WP_101590526.1">
    <property type="nucleotide sequence ID" value="NZ_JAWHKF010000003.1"/>
</dbReference>
<dbReference type="InterPro" id="IPR003869">
    <property type="entry name" value="Polysac_CapD-like"/>
</dbReference>